<keyword evidence="1" id="KW-0812">Transmembrane</keyword>
<keyword evidence="1" id="KW-1133">Transmembrane helix</keyword>
<proteinExistence type="predicted"/>
<sequence>MGEFDFPTVRRGSYILICFVGIIIIRVLTNGADSFIVNIIEALLAAVGGTHAMLVLGGAFNNSSFARPRSSVVEETTVTKKTSPVTPEIKDVNIKAEGDINVSS</sequence>
<keyword evidence="1" id="KW-0472">Membrane</keyword>
<organism evidence="2 3">
    <name type="scientific">Rufibacter sediminis</name>
    <dbReference type="NCBI Taxonomy" id="2762756"/>
    <lineage>
        <taxon>Bacteria</taxon>
        <taxon>Pseudomonadati</taxon>
        <taxon>Bacteroidota</taxon>
        <taxon>Cytophagia</taxon>
        <taxon>Cytophagales</taxon>
        <taxon>Hymenobacteraceae</taxon>
        <taxon>Rufibacter</taxon>
    </lineage>
</organism>
<evidence type="ECO:0000313" key="3">
    <source>
        <dbReference type="Proteomes" id="UP000659698"/>
    </source>
</evidence>
<feature type="transmembrane region" description="Helical" evidence="1">
    <location>
        <begin position="12"/>
        <end position="29"/>
    </location>
</feature>
<dbReference type="RefSeq" id="WP_186638724.1">
    <property type="nucleotide sequence ID" value="NZ_JACOAF010000030.1"/>
</dbReference>
<evidence type="ECO:0000256" key="1">
    <source>
        <dbReference type="SAM" id="Phobius"/>
    </source>
</evidence>
<dbReference type="Proteomes" id="UP000659698">
    <property type="component" value="Unassembled WGS sequence"/>
</dbReference>
<gene>
    <name evidence="2" type="ORF">H7U12_13350</name>
</gene>
<evidence type="ECO:0000313" key="2">
    <source>
        <dbReference type="EMBL" id="MBC3540674.1"/>
    </source>
</evidence>
<protein>
    <submittedName>
        <fullName evidence="2">Uncharacterized protein</fullName>
    </submittedName>
</protein>
<feature type="transmembrane region" description="Helical" evidence="1">
    <location>
        <begin position="35"/>
        <end position="60"/>
    </location>
</feature>
<accession>A0ABR6VU50</accession>
<reference evidence="2 3" key="1">
    <citation type="journal article" date="2019" name="Int. J. Syst. Evol. Microbiol.">
        <title>Rufibacter sediminis sp. nov., isolated from freshwater lake sediment.</title>
        <authorList>
            <person name="Qu J.H."/>
            <person name="Zhang L.J."/>
            <person name="Fu Y.H."/>
            <person name="Li H.F."/>
        </authorList>
    </citation>
    <scope>NUCLEOTIDE SEQUENCE [LARGE SCALE GENOMIC DNA]</scope>
    <source>
        <strain evidence="2 3">H-1</strain>
    </source>
</reference>
<name>A0ABR6VU50_9BACT</name>
<comment type="caution">
    <text evidence="2">The sequence shown here is derived from an EMBL/GenBank/DDBJ whole genome shotgun (WGS) entry which is preliminary data.</text>
</comment>
<keyword evidence="3" id="KW-1185">Reference proteome</keyword>
<dbReference type="EMBL" id="JACOAF010000030">
    <property type="protein sequence ID" value="MBC3540674.1"/>
    <property type="molecule type" value="Genomic_DNA"/>
</dbReference>